<dbReference type="HOGENOM" id="CLU_099155_0_0_1"/>
<evidence type="ECO:0000256" key="7">
    <source>
        <dbReference type="ARBA" id="ARBA00029808"/>
    </source>
</evidence>
<dbReference type="RefSeq" id="XP_022465119.1">
    <property type="nucleotide sequence ID" value="XM_022608644.1"/>
</dbReference>
<feature type="domain" description="KxDL" evidence="9">
    <location>
        <begin position="130"/>
        <end position="214"/>
    </location>
</feature>
<dbReference type="Proteomes" id="UP000006310">
    <property type="component" value="Chromosome 6"/>
</dbReference>
<dbReference type="Pfam" id="PF10241">
    <property type="entry name" value="KxDL"/>
    <property type="match status" value="1"/>
</dbReference>
<keyword evidence="5" id="KW-0813">Transport</keyword>
<proteinExistence type="inferred from homology"/>
<reference evidence="10 11" key="1">
    <citation type="journal article" date="2011" name="Proc. Natl. Acad. Sci. U.S.A.">
        <title>Evolutionary erosion of yeast sex chromosomes by mating-type switching accidents.</title>
        <authorList>
            <person name="Gordon J.L."/>
            <person name="Armisen D."/>
            <person name="Proux-Wera E."/>
            <person name="Oheigeartaigh S.S."/>
            <person name="Byrne K.P."/>
            <person name="Wolfe K.H."/>
        </authorList>
    </citation>
    <scope>NUCLEOTIDE SEQUENCE [LARGE SCALE GENOMIC DNA]</scope>
    <source>
        <strain evidence="11">ATCC MYA-139 / BCRC 22969 / CBS 8797 / CCRC 22969 / KCTC 17520 / NBRC 10181 / NCYC 3082</strain>
    </source>
</reference>
<evidence type="ECO:0000256" key="5">
    <source>
        <dbReference type="ARBA" id="ARBA00022448"/>
    </source>
</evidence>
<dbReference type="InterPro" id="IPR051390">
    <property type="entry name" value="BLOC-1_subunit_KXD1"/>
</dbReference>
<evidence type="ECO:0000313" key="10">
    <source>
        <dbReference type="EMBL" id="CCK70873.1"/>
    </source>
</evidence>
<dbReference type="KEGG" id="kng:KNAG_0F02060"/>
<protein>
    <recommendedName>
        <fullName evidence="4">Biogenesis of lysosome-related organelles complex 1 subunit KXD1</fullName>
    </recommendedName>
    <alternativeName>
        <fullName evidence="7">KxDL homolog</fullName>
    </alternativeName>
</protein>
<dbReference type="GeneID" id="34526588"/>
<gene>
    <name evidence="10" type="primary">KNAG0F02060</name>
    <name evidence="10" type="ordered locus">KNAG_0F02060</name>
</gene>
<sequence>MLDYLTRHPTVYHQMDSRSRDSQTPSISSQSYAILVDNAAMLQLSDSTSSNGSGSEDDNSITSGDDPDAAAVDKGHVSDEEAGDLSAHSDELLNNENIQAPASRGVFMDNGQDQDPSSTIDVSKYIFDALIQAIEPTGFSKAISLQSKTSAEINAKSLELKQLVKETQEKLRYLSVRYDRGVATSKSINESLAYSKDRIEKINAVLRTDFPIEFNQVRDKVLERTLSEEEEEEGSTPTP</sequence>
<feature type="region of interest" description="Disordered" evidence="8">
    <location>
        <begin position="45"/>
        <end position="91"/>
    </location>
</feature>
<dbReference type="GO" id="GO:0032880">
    <property type="term" value="P:regulation of protein localization"/>
    <property type="evidence" value="ECO:0007669"/>
    <property type="project" value="EnsemblFungi"/>
</dbReference>
<evidence type="ECO:0000256" key="6">
    <source>
        <dbReference type="ARBA" id="ARBA00022753"/>
    </source>
</evidence>
<dbReference type="EMBL" id="HE978319">
    <property type="protein sequence ID" value="CCK70873.1"/>
    <property type="molecule type" value="Genomic_DNA"/>
</dbReference>
<dbReference type="OMA" id="TPMFDTS"/>
<dbReference type="eggNOG" id="ENOG502S1H5">
    <property type="taxonomic scope" value="Eukaryota"/>
</dbReference>
<evidence type="ECO:0000256" key="8">
    <source>
        <dbReference type="SAM" id="MobiDB-lite"/>
    </source>
</evidence>
<feature type="compositionally biased region" description="Low complexity" evidence="8">
    <location>
        <begin position="45"/>
        <end position="54"/>
    </location>
</feature>
<comment type="subcellular location">
    <subcellularLocation>
        <location evidence="2">Endosome</location>
    </subcellularLocation>
</comment>
<name>J7RMS7_HUIN7</name>
<comment type="function">
    <text evidence="1">Component of the biogenesis of lysosome-related organelles complex-1 (BLOC-1) involved in endosomal cargo sorting.</text>
</comment>
<dbReference type="GO" id="GO:0031083">
    <property type="term" value="C:BLOC-1 complex"/>
    <property type="evidence" value="ECO:0007669"/>
    <property type="project" value="EnsemblFungi"/>
</dbReference>
<organism evidence="10 11">
    <name type="scientific">Huiozyma naganishii (strain ATCC MYA-139 / BCRC 22969 / CBS 8797 / KCTC 17520 / NBRC 10181 / NCYC 3082 / Yp74L-3)</name>
    <name type="common">Yeast</name>
    <name type="synonym">Kazachstania naganishii</name>
    <dbReference type="NCBI Taxonomy" id="1071383"/>
    <lineage>
        <taxon>Eukaryota</taxon>
        <taxon>Fungi</taxon>
        <taxon>Dikarya</taxon>
        <taxon>Ascomycota</taxon>
        <taxon>Saccharomycotina</taxon>
        <taxon>Saccharomycetes</taxon>
        <taxon>Saccharomycetales</taxon>
        <taxon>Saccharomycetaceae</taxon>
        <taxon>Huiozyma</taxon>
    </lineage>
</organism>
<dbReference type="AlphaFoldDB" id="J7RMS7"/>
<evidence type="ECO:0000259" key="9">
    <source>
        <dbReference type="Pfam" id="PF10241"/>
    </source>
</evidence>
<dbReference type="GO" id="GO:0007032">
    <property type="term" value="P:endosome organization"/>
    <property type="evidence" value="ECO:0007669"/>
    <property type="project" value="EnsemblFungi"/>
</dbReference>
<dbReference type="OrthoDB" id="4089816at2759"/>
<evidence type="ECO:0000256" key="2">
    <source>
        <dbReference type="ARBA" id="ARBA00004177"/>
    </source>
</evidence>
<dbReference type="GO" id="GO:0005768">
    <property type="term" value="C:endosome"/>
    <property type="evidence" value="ECO:0007669"/>
    <property type="project" value="UniProtKB-SubCell"/>
</dbReference>
<reference evidence="11" key="2">
    <citation type="submission" date="2012-08" db="EMBL/GenBank/DDBJ databases">
        <title>Genome sequence of Kazachstania naganishii.</title>
        <authorList>
            <person name="Gordon J.L."/>
            <person name="Armisen D."/>
            <person name="Proux-Wera E."/>
            <person name="OhEigeartaigh S.S."/>
            <person name="Byrne K.P."/>
            <person name="Wolfe K.H."/>
        </authorList>
    </citation>
    <scope>NUCLEOTIDE SEQUENCE [LARGE SCALE GENOMIC DNA]</scope>
    <source>
        <strain evidence="11">ATCC MYA-139 / BCRC 22969 / CBS 8797 / CCRC 22969 / KCTC 17520 / NBRC 10181 / NCYC 3082</strain>
    </source>
</reference>
<evidence type="ECO:0000313" key="11">
    <source>
        <dbReference type="Proteomes" id="UP000006310"/>
    </source>
</evidence>
<accession>J7RMS7</accession>
<evidence type="ECO:0000256" key="3">
    <source>
        <dbReference type="ARBA" id="ARBA00005913"/>
    </source>
</evidence>
<evidence type="ECO:0000256" key="1">
    <source>
        <dbReference type="ARBA" id="ARBA00002069"/>
    </source>
</evidence>
<keyword evidence="6" id="KW-0967">Endosome</keyword>
<dbReference type="STRING" id="1071383.J7RMS7"/>
<comment type="similarity">
    <text evidence="3">Belongs to the KXD1 family.</text>
</comment>
<dbReference type="PANTHER" id="PTHR37787">
    <property type="entry name" value="BIOGENESIS OF LYSOSOME-RELATED ORGANELLES COMPLEX 1 SUBUNIT KXD1"/>
    <property type="match status" value="1"/>
</dbReference>
<dbReference type="PANTHER" id="PTHR37787:SF1">
    <property type="entry name" value="BIOGENESIS OF LYSOSOME-RELATED ORGANELLES COMPLEX 1 SUBUNIT KXD1"/>
    <property type="match status" value="1"/>
</dbReference>
<feature type="region of interest" description="Disordered" evidence="8">
    <location>
        <begin position="1"/>
        <end position="28"/>
    </location>
</feature>
<evidence type="ECO:0000256" key="4">
    <source>
        <dbReference type="ARBA" id="ARBA00016207"/>
    </source>
</evidence>
<keyword evidence="11" id="KW-1185">Reference proteome</keyword>
<dbReference type="InterPro" id="IPR019371">
    <property type="entry name" value="KxDL_dom"/>
</dbReference>